<gene>
    <name evidence="1" type="ORF">DES51_10274</name>
</gene>
<dbReference type="Proteomes" id="UP000247612">
    <property type="component" value="Unassembled WGS sequence"/>
</dbReference>
<dbReference type="STRING" id="1034346.GCA_000313565_02488"/>
<evidence type="ECO:0000313" key="2">
    <source>
        <dbReference type="Proteomes" id="UP000247612"/>
    </source>
</evidence>
<accession>A0A318KZ73</accession>
<reference evidence="1 2" key="1">
    <citation type="submission" date="2018-05" db="EMBL/GenBank/DDBJ databases">
        <title>Genomic Encyclopedia of Type Strains, Phase IV (KMG-IV): sequencing the most valuable type-strain genomes for metagenomic binning, comparative biology and taxonomic classification.</title>
        <authorList>
            <person name="Goeker M."/>
        </authorList>
    </citation>
    <scope>NUCLEOTIDE SEQUENCE [LARGE SCALE GENOMIC DNA]</scope>
    <source>
        <strain evidence="1 2">JC118</strain>
    </source>
</reference>
<dbReference type="OrthoDB" id="1700332at2"/>
<protein>
    <submittedName>
        <fullName evidence="1">Uncharacterized protein</fullName>
    </submittedName>
</protein>
<sequence length="428" mass="50076">MSIGFSFETSVHDKKQVKQILSELCKERELGYDEDENNSGIHFCPLGNLYVEFIQDGDEWIFKGDCQTNLVGAGFHKYAIEFIDAFQERLGKHMLIEDDTEYEGRRDFERMRKDHFYSWLQNIIEICHDYAGGDYSNLSICWDMNQYQPTGCEGCVLSPFGRFNIKELVSRVAQEGIGPFAQEFFIWNNEEQDAYFYRNCAMHLMWEKCYYMPSSRSDEDAILNTSILDYLERAMTMSHEIPIPIKDYEYLCRLDERTPMDISKQAVYYSETPIGYRKGWVTIHFGKIDIDMPGNFRYEREADGNNLWYDGAYPDWKNMRVSGYLMNEGDADFVGPVFGEGSEPYTEIICGEGRCRYVIHEAEEDGEKYFMGIGQIICQNGLYLMTLCFNNEEDKPWAEEVFSRIKGKKQGKVEEMTYPEEKKPEILN</sequence>
<organism evidence="1 2">
    <name type="scientific">Dielma fastidiosa</name>
    <dbReference type="NCBI Taxonomy" id="1034346"/>
    <lineage>
        <taxon>Bacteria</taxon>
        <taxon>Bacillati</taxon>
        <taxon>Bacillota</taxon>
        <taxon>Erysipelotrichia</taxon>
        <taxon>Erysipelotrichales</taxon>
        <taxon>Erysipelotrichaceae</taxon>
        <taxon>Dielma</taxon>
    </lineage>
</organism>
<proteinExistence type="predicted"/>
<keyword evidence="2" id="KW-1185">Reference proteome</keyword>
<dbReference type="EMBL" id="QJKH01000002">
    <property type="protein sequence ID" value="PXX80956.1"/>
    <property type="molecule type" value="Genomic_DNA"/>
</dbReference>
<dbReference type="AlphaFoldDB" id="A0A318KZ73"/>
<evidence type="ECO:0000313" key="1">
    <source>
        <dbReference type="EMBL" id="PXX80956.1"/>
    </source>
</evidence>
<name>A0A318KZ73_9FIRM</name>
<dbReference type="RefSeq" id="WP_022938775.1">
    <property type="nucleotide sequence ID" value="NZ_CABKRQ010000006.1"/>
</dbReference>
<comment type="caution">
    <text evidence="1">The sequence shown here is derived from an EMBL/GenBank/DDBJ whole genome shotgun (WGS) entry which is preliminary data.</text>
</comment>